<keyword evidence="1" id="KW-1133">Transmembrane helix</keyword>
<reference evidence="2 3" key="1">
    <citation type="submission" date="2012-10" db="EMBL/GenBank/DDBJ databases">
        <authorList>
            <person name="Zafar N."/>
            <person name="Inman J."/>
            <person name="Hall N."/>
            <person name="Lorenzi H."/>
            <person name="Caler E."/>
        </authorList>
    </citation>
    <scope>NUCLEOTIDE SEQUENCE [LARGE SCALE GENOMIC DNA]</scope>
    <source>
        <strain evidence="2 3">IP1</strain>
    </source>
</reference>
<feature type="non-terminal residue" evidence="2">
    <location>
        <position position="1"/>
    </location>
</feature>
<keyword evidence="1" id="KW-0472">Membrane</keyword>
<proteinExistence type="predicted"/>
<evidence type="ECO:0000313" key="2">
    <source>
        <dbReference type="EMBL" id="ELP86727.1"/>
    </source>
</evidence>
<organism evidence="2 3">
    <name type="scientific">Entamoeba invadens IP1</name>
    <dbReference type="NCBI Taxonomy" id="370355"/>
    <lineage>
        <taxon>Eukaryota</taxon>
        <taxon>Amoebozoa</taxon>
        <taxon>Evosea</taxon>
        <taxon>Archamoebae</taxon>
        <taxon>Mastigamoebida</taxon>
        <taxon>Entamoebidae</taxon>
        <taxon>Entamoeba</taxon>
    </lineage>
</organism>
<keyword evidence="1" id="KW-0812">Transmembrane</keyword>
<dbReference type="EMBL" id="KB206936">
    <property type="protein sequence ID" value="ELP86727.1"/>
    <property type="molecule type" value="Genomic_DNA"/>
</dbReference>
<dbReference type="VEuPathDB" id="AmoebaDB:EIN_306930"/>
<dbReference type="Proteomes" id="UP000014680">
    <property type="component" value="Unassembled WGS sequence"/>
</dbReference>
<dbReference type="KEGG" id="eiv:EIN_306930"/>
<keyword evidence="3" id="KW-1185">Reference proteome</keyword>
<feature type="non-terminal residue" evidence="2">
    <location>
        <position position="45"/>
    </location>
</feature>
<accession>A0A0A1TYV5</accession>
<sequence length="45" mass="5568">MEFTLFFNGFSSGNLWKFIFLILNFLFLNIIYNKPNKINMFRQVW</sequence>
<dbReference type="GeneID" id="14885674"/>
<evidence type="ECO:0000256" key="1">
    <source>
        <dbReference type="SAM" id="Phobius"/>
    </source>
</evidence>
<protein>
    <submittedName>
        <fullName evidence="2">Uncharacterized protein</fullName>
    </submittedName>
</protein>
<dbReference type="AlphaFoldDB" id="A0A0A1TYV5"/>
<gene>
    <name evidence="2" type="ORF">EIN_306930</name>
</gene>
<feature type="transmembrane region" description="Helical" evidence="1">
    <location>
        <begin position="15"/>
        <end position="32"/>
    </location>
</feature>
<name>A0A0A1TYV5_ENTIV</name>
<evidence type="ECO:0000313" key="3">
    <source>
        <dbReference type="Proteomes" id="UP000014680"/>
    </source>
</evidence>
<dbReference type="RefSeq" id="XP_004186073.1">
    <property type="nucleotide sequence ID" value="XM_004186025.1"/>
</dbReference>